<dbReference type="Proteomes" id="UP000823617">
    <property type="component" value="Unassembled WGS sequence"/>
</dbReference>
<protein>
    <recommendedName>
        <fullName evidence="2">UPF0102 protein IAC08_02665</fullName>
    </recommendedName>
</protein>
<dbReference type="InterPro" id="IPR011856">
    <property type="entry name" value="tRNA_endonuc-like_dom_sf"/>
</dbReference>
<name>A0A9D9HK32_9BACT</name>
<dbReference type="GO" id="GO:0003676">
    <property type="term" value="F:nucleic acid binding"/>
    <property type="evidence" value="ECO:0007669"/>
    <property type="project" value="InterPro"/>
</dbReference>
<dbReference type="AlphaFoldDB" id="A0A9D9HK32"/>
<evidence type="ECO:0000256" key="1">
    <source>
        <dbReference type="ARBA" id="ARBA00006738"/>
    </source>
</evidence>
<accession>A0A9D9HK32</accession>
<dbReference type="HAMAP" id="MF_00048">
    <property type="entry name" value="UPF0102"/>
    <property type="match status" value="1"/>
</dbReference>
<proteinExistence type="inferred from homology"/>
<dbReference type="EMBL" id="JADIMK010000023">
    <property type="protein sequence ID" value="MBO8455292.1"/>
    <property type="molecule type" value="Genomic_DNA"/>
</dbReference>
<dbReference type="PANTHER" id="PTHR34039:SF1">
    <property type="entry name" value="UPF0102 PROTEIN YRAN"/>
    <property type="match status" value="1"/>
</dbReference>
<dbReference type="InterPro" id="IPR011335">
    <property type="entry name" value="Restrct_endonuc-II-like"/>
</dbReference>
<reference evidence="3" key="1">
    <citation type="submission" date="2020-10" db="EMBL/GenBank/DDBJ databases">
        <authorList>
            <person name="Gilroy R."/>
        </authorList>
    </citation>
    <scope>NUCLEOTIDE SEQUENCE</scope>
    <source>
        <strain evidence="3">B1-3475</strain>
    </source>
</reference>
<evidence type="ECO:0000313" key="3">
    <source>
        <dbReference type="EMBL" id="MBO8455292.1"/>
    </source>
</evidence>
<evidence type="ECO:0000256" key="2">
    <source>
        <dbReference type="HAMAP-Rule" id="MF_00048"/>
    </source>
</evidence>
<comment type="caution">
    <text evidence="3">The sequence shown here is derived from an EMBL/GenBank/DDBJ whole genome shotgun (WGS) entry which is preliminary data.</text>
</comment>
<comment type="similarity">
    <text evidence="1 2">Belongs to the UPF0102 family.</text>
</comment>
<dbReference type="InterPro" id="IPR003509">
    <property type="entry name" value="UPF0102_YraN-like"/>
</dbReference>
<dbReference type="Gene3D" id="3.40.1350.10">
    <property type="match status" value="1"/>
</dbReference>
<reference evidence="3" key="2">
    <citation type="journal article" date="2021" name="PeerJ">
        <title>Extensive microbial diversity within the chicken gut microbiome revealed by metagenomics and culture.</title>
        <authorList>
            <person name="Gilroy R."/>
            <person name="Ravi A."/>
            <person name="Getino M."/>
            <person name="Pursley I."/>
            <person name="Horton D.L."/>
            <person name="Alikhan N.F."/>
            <person name="Baker D."/>
            <person name="Gharbi K."/>
            <person name="Hall N."/>
            <person name="Watson M."/>
            <person name="Adriaenssens E.M."/>
            <person name="Foster-Nyarko E."/>
            <person name="Jarju S."/>
            <person name="Secka A."/>
            <person name="Antonio M."/>
            <person name="Oren A."/>
            <person name="Chaudhuri R.R."/>
            <person name="La Ragione R."/>
            <person name="Hildebrand F."/>
            <person name="Pallen M.J."/>
        </authorList>
    </citation>
    <scope>NUCLEOTIDE SEQUENCE</scope>
    <source>
        <strain evidence="3">B1-3475</strain>
    </source>
</reference>
<dbReference type="SUPFAM" id="SSF52980">
    <property type="entry name" value="Restriction endonuclease-like"/>
    <property type="match status" value="1"/>
</dbReference>
<dbReference type="Pfam" id="PF02021">
    <property type="entry name" value="UPF0102"/>
    <property type="match status" value="1"/>
</dbReference>
<sequence>MADREDSGRRGKLGSLGEDIVCRFLTDRGHTVLERNWRCGHLEIDIISAAADGIHFVEVKTRSRQTACNIGESIGRAKQRRLAAAAGGYLNRKCLGVTECFFDVASVICDSDGVEIEYIPEAFVPVFF</sequence>
<dbReference type="PANTHER" id="PTHR34039">
    <property type="entry name" value="UPF0102 PROTEIN YRAN"/>
    <property type="match status" value="1"/>
</dbReference>
<evidence type="ECO:0000313" key="4">
    <source>
        <dbReference type="Proteomes" id="UP000823617"/>
    </source>
</evidence>
<dbReference type="CDD" id="cd20736">
    <property type="entry name" value="PoNe_Nuclease"/>
    <property type="match status" value="1"/>
</dbReference>
<organism evidence="3 4">
    <name type="scientific">Candidatus Cryptobacteroides intestinigallinarum</name>
    <dbReference type="NCBI Taxonomy" id="2840767"/>
    <lineage>
        <taxon>Bacteria</taxon>
        <taxon>Pseudomonadati</taxon>
        <taxon>Bacteroidota</taxon>
        <taxon>Bacteroidia</taxon>
        <taxon>Bacteroidales</taxon>
        <taxon>Candidatus Cryptobacteroides</taxon>
    </lineage>
</organism>
<gene>
    <name evidence="3" type="ORF">IAC08_02665</name>
</gene>